<dbReference type="Proteomes" id="UP000887578">
    <property type="component" value="Unplaced"/>
</dbReference>
<name>A0A914QN53_9BILA</name>
<dbReference type="AlphaFoldDB" id="A0A914QN53"/>
<keyword evidence="1" id="KW-1185">Reference proteome</keyword>
<evidence type="ECO:0000313" key="2">
    <source>
        <dbReference type="WBParaSite" id="PDA_v2.g5211.t1"/>
    </source>
</evidence>
<protein>
    <submittedName>
        <fullName evidence="2">Uncharacterized protein</fullName>
    </submittedName>
</protein>
<sequence length="143" mass="17128">MEILYDEIKAVEENDLDQWLNLLSYVGDSDFLKNTVEDRIGINLTNKSLWKLYINYLEMEYIQNQDISYLEEMFQVYSKYVRFFLDDCVMMAEYMQKAEMYNIKVPVRFSNRFCFEIPEVTSLDSGEQKEICGDLSRVSRLKQ</sequence>
<proteinExistence type="predicted"/>
<dbReference type="WBParaSite" id="PDA_v2.g5211.t1">
    <property type="protein sequence ID" value="PDA_v2.g5211.t1"/>
    <property type="gene ID" value="PDA_v2.g5211"/>
</dbReference>
<organism evidence="1 2">
    <name type="scientific">Panagrolaimus davidi</name>
    <dbReference type="NCBI Taxonomy" id="227884"/>
    <lineage>
        <taxon>Eukaryota</taxon>
        <taxon>Metazoa</taxon>
        <taxon>Ecdysozoa</taxon>
        <taxon>Nematoda</taxon>
        <taxon>Chromadorea</taxon>
        <taxon>Rhabditida</taxon>
        <taxon>Tylenchina</taxon>
        <taxon>Panagrolaimomorpha</taxon>
        <taxon>Panagrolaimoidea</taxon>
        <taxon>Panagrolaimidae</taxon>
        <taxon>Panagrolaimus</taxon>
    </lineage>
</organism>
<reference evidence="2" key="1">
    <citation type="submission" date="2022-11" db="UniProtKB">
        <authorList>
            <consortium name="WormBaseParasite"/>
        </authorList>
    </citation>
    <scope>IDENTIFICATION</scope>
</reference>
<accession>A0A914QN53</accession>
<evidence type="ECO:0000313" key="1">
    <source>
        <dbReference type="Proteomes" id="UP000887578"/>
    </source>
</evidence>